<comment type="caution">
    <text evidence="9">The sequence shown here is derived from an EMBL/GenBank/DDBJ whole genome shotgun (WGS) entry which is preliminary data.</text>
</comment>
<sequence>MRFALDIDRCVGAGVCALAAPDVFDQNDDDGIVVVLDQDPPAELDEAVREAAARCPAAVIRLQAP</sequence>
<evidence type="ECO:0000313" key="9">
    <source>
        <dbReference type="EMBL" id="OUE04593.1"/>
    </source>
</evidence>
<dbReference type="GO" id="GO:0009055">
    <property type="term" value="F:electron transfer activity"/>
    <property type="evidence" value="ECO:0007669"/>
    <property type="project" value="UniProtKB-UniRule"/>
</dbReference>
<keyword evidence="10" id="KW-1185">Reference proteome</keyword>
<keyword evidence="7" id="KW-0003">3Fe-4S</keyword>
<dbReference type="Gene3D" id="3.30.70.20">
    <property type="match status" value="1"/>
</dbReference>
<protein>
    <recommendedName>
        <fullName evidence="8">Ferredoxin</fullName>
    </recommendedName>
</protein>
<dbReference type="InterPro" id="IPR017896">
    <property type="entry name" value="4Fe4S_Fe-S-bd"/>
</dbReference>
<dbReference type="PRINTS" id="PR00352">
    <property type="entry name" value="3FE4SFRDOXIN"/>
</dbReference>
<dbReference type="GO" id="GO:0005506">
    <property type="term" value="F:iron ion binding"/>
    <property type="evidence" value="ECO:0007669"/>
    <property type="project" value="UniProtKB-UniRule"/>
</dbReference>
<dbReference type="InterPro" id="IPR051269">
    <property type="entry name" value="Fe-S_cluster_ET"/>
</dbReference>
<evidence type="ECO:0000256" key="7">
    <source>
        <dbReference type="ARBA" id="ARBA00023291"/>
    </source>
</evidence>
<dbReference type="PANTHER" id="PTHR36923">
    <property type="entry name" value="FERREDOXIN"/>
    <property type="match status" value="1"/>
</dbReference>
<accession>A0A1Y3FFN7</accession>
<dbReference type="Pfam" id="PF13370">
    <property type="entry name" value="Fer4_13"/>
    <property type="match status" value="1"/>
</dbReference>
<comment type="cofactor">
    <cofactor evidence="1">
        <name>[3Fe-4S] cluster</name>
        <dbReference type="ChEBI" id="CHEBI:21137"/>
    </cofactor>
</comment>
<dbReference type="InterPro" id="IPR001080">
    <property type="entry name" value="3Fe4S_ferredoxin"/>
</dbReference>
<evidence type="ECO:0000256" key="5">
    <source>
        <dbReference type="ARBA" id="ARBA00023004"/>
    </source>
</evidence>
<evidence type="ECO:0000256" key="8">
    <source>
        <dbReference type="RuleBase" id="RU368020"/>
    </source>
</evidence>
<name>A0A1Y3FFN7_CLAMM</name>
<dbReference type="EMBL" id="MDHH01000001">
    <property type="protein sequence ID" value="OUE04593.1"/>
    <property type="molecule type" value="Genomic_DNA"/>
</dbReference>
<evidence type="ECO:0000256" key="6">
    <source>
        <dbReference type="ARBA" id="ARBA00023014"/>
    </source>
</evidence>
<dbReference type="AlphaFoldDB" id="A0A1Y3FFN7"/>
<dbReference type="PROSITE" id="PS51379">
    <property type="entry name" value="4FE4S_FER_2"/>
    <property type="match status" value="1"/>
</dbReference>
<evidence type="ECO:0000256" key="1">
    <source>
        <dbReference type="ARBA" id="ARBA00001927"/>
    </source>
</evidence>
<keyword evidence="4 8" id="KW-0249">Electron transport</keyword>
<gene>
    <name evidence="9" type="primary">subB</name>
    <name evidence="9" type="ORF">CMMCAS07_06580</name>
</gene>
<keyword evidence="3 8" id="KW-0479">Metal-binding</keyword>
<dbReference type="GeneID" id="92949120"/>
<dbReference type="PANTHER" id="PTHR36923:SF3">
    <property type="entry name" value="FERREDOXIN"/>
    <property type="match status" value="1"/>
</dbReference>
<evidence type="ECO:0000313" key="10">
    <source>
        <dbReference type="Proteomes" id="UP000195062"/>
    </source>
</evidence>
<keyword evidence="5 8" id="KW-0408">Iron</keyword>
<dbReference type="GO" id="GO:0051538">
    <property type="term" value="F:3 iron, 4 sulfur cluster binding"/>
    <property type="evidence" value="ECO:0007669"/>
    <property type="project" value="UniProtKB-KW"/>
</dbReference>
<evidence type="ECO:0000256" key="4">
    <source>
        <dbReference type="ARBA" id="ARBA00022982"/>
    </source>
</evidence>
<reference evidence="9 10" key="1">
    <citation type="submission" date="2016-08" db="EMBL/GenBank/DDBJ databases">
        <title>Genome sequence of Clavibacter michiganensis subsp. michiganensis strain CASJ007.</title>
        <authorList>
            <person name="Thapa S.P."/>
            <person name="Coaker G."/>
        </authorList>
    </citation>
    <scope>NUCLEOTIDE SEQUENCE [LARGE SCALE GENOMIC DNA]</scope>
    <source>
        <strain evidence="9">CASJ007</strain>
    </source>
</reference>
<keyword evidence="6 8" id="KW-0411">Iron-sulfur</keyword>
<dbReference type="SUPFAM" id="SSF54862">
    <property type="entry name" value="4Fe-4S ferredoxins"/>
    <property type="match status" value="1"/>
</dbReference>
<evidence type="ECO:0000256" key="3">
    <source>
        <dbReference type="ARBA" id="ARBA00022723"/>
    </source>
</evidence>
<dbReference type="OMA" id="AMAIHIE"/>
<proteinExistence type="predicted"/>
<keyword evidence="2 8" id="KW-0813">Transport</keyword>
<evidence type="ECO:0000256" key="2">
    <source>
        <dbReference type="ARBA" id="ARBA00022448"/>
    </source>
</evidence>
<comment type="function">
    <text evidence="8">Ferredoxins are iron-sulfur proteins that transfer electrons in a wide variety of metabolic reactions.</text>
</comment>
<dbReference type="Proteomes" id="UP000195062">
    <property type="component" value="Unassembled WGS sequence"/>
</dbReference>
<organism evidence="9 10">
    <name type="scientific">Clavibacter michiganensis subsp. michiganensis</name>
    <dbReference type="NCBI Taxonomy" id="33013"/>
    <lineage>
        <taxon>Bacteria</taxon>
        <taxon>Bacillati</taxon>
        <taxon>Actinomycetota</taxon>
        <taxon>Actinomycetes</taxon>
        <taxon>Micrococcales</taxon>
        <taxon>Microbacteriaceae</taxon>
        <taxon>Clavibacter</taxon>
    </lineage>
</organism>
<dbReference type="RefSeq" id="WP_011931314.1">
    <property type="nucleotide sequence ID" value="NZ_CP033724.1"/>
</dbReference>